<dbReference type="EMBL" id="CP000667">
    <property type="protein sequence ID" value="ABP55839.1"/>
    <property type="molecule type" value="Genomic_DNA"/>
</dbReference>
<dbReference type="InterPro" id="IPR006626">
    <property type="entry name" value="PbH1"/>
</dbReference>
<evidence type="ECO:0000256" key="1">
    <source>
        <dbReference type="SAM" id="MobiDB-lite"/>
    </source>
</evidence>
<dbReference type="RefSeq" id="WP_012014614.1">
    <property type="nucleotide sequence ID" value="NC_009380.1"/>
</dbReference>
<dbReference type="InterPro" id="IPR011050">
    <property type="entry name" value="Pectin_lyase_fold/virulence"/>
</dbReference>
<sequence>MNHKHQEHKPDRLGGTQARSGWRWWAVGLAGMTGLTLAAVGGPTASAADAVGRTLTAADDRPSDRDHRNKGEDGKHDAKSKERGGKEPNGTPVPCDTDALIAAITLANARDGAVLDLAKNCTYLLTADIDGNGLPAITAPITLNGGKNTTIERAATADPFRILTVDTGGNLTLNHLIITGGQTTSNGGGIFVRAGGTLITNHSTIARNIAQTPGGGIANSGTTRLAHSRVENNSTNQLGGGVNNIGLLEAIKSHIDMNDATIGGGIYGSGNTVIKDGSISGNQATVTGGLFLAGANGIVTNTRITENSSAAAGAGGVQVEATAQLTMRHVNLSDNTSPATAGGLLVAEGDNFALVEDSLIKNNTAADPGGGVFNSGETVLRRTKVVGNQASQGGGIQNFGTLSLFTSKVVKNIAVTDGGGIFNSGGVVNLNTATGTVVIKNRPNNCVDVPGCAG</sequence>
<name>A4XA93_SALTO</name>
<organism evidence="2 3">
    <name type="scientific">Salinispora tropica (strain ATCC BAA-916 / DSM 44818 / JCM 13857 / NBRC 105044 / CNB-440)</name>
    <dbReference type="NCBI Taxonomy" id="369723"/>
    <lineage>
        <taxon>Bacteria</taxon>
        <taxon>Bacillati</taxon>
        <taxon>Actinomycetota</taxon>
        <taxon>Actinomycetes</taxon>
        <taxon>Micromonosporales</taxon>
        <taxon>Micromonosporaceae</taxon>
        <taxon>Salinispora</taxon>
    </lineage>
</organism>
<accession>A4XA93</accession>
<evidence type="ECO:0000313" key="2">
    <source>
        <dbReference type="EMBL" id="ABP55839.1"/>
    </source>
</evidence>
<dbReference type="AlphaFoldDB" id="A4XA93"/>
<dbReference type="Proteomes" id="UP000000235">
    <property type="component" value="Chromosome"/>
</dbReference>
<evidence type="ECO:0000313" key="3">
    <source>
        <dbReference type="Proteomes" id="UP000000235"/>
    </source>
</evidence>
<feature type="compositionally biased region" description="Basic and acidic residues" evidence="1">
    <location>
        <begin position="58"/>
        <end position="86"/>
    </location>
</feature>
<dbReference type="SUPFAM" id="SSF51126">
    <property type="entry name" value="Pectin lyase-like"/>
    <property type="match status" value="1"/>
</dbReference>
<feature type="region of interest" description="Disordered" evidence="1">
    <location>
        <begin position="54"/>
        <end position="94"/>
    </location>
</feature>
<dbReference type="SMART" id="SM00710">
    <property type="entry name" value="PbH1"/>
    <property type="match status" value="5"/>
</dbReference>
<protein>
    <recommendedName>
        <fullName evidence="4">Polymorphic outer membrane protein</fullName>
    </recommendedName>
</protein>
<reference evidence="3" key="1">
    <citation type="journal article" date="2007" name="Proc. Natl. Acad. Sci. U.S.A.">
        <title>Genome sequencing reveals complex secondary metabolome in the marine actinomycete Salinispora tropica.</title>
        <authorList>
            <person name="Udwary D.W."/>
            <person name="Zeigler L."/>
            <person name="Asolkar R.N."/>
            <person name="Singan V."/>
            <person name="Lapidus A."/>
            <person name="Fenical W."/>
            <person name="Jensen P.R."/>
            <person name="Moore B.S."/>
        </authorList>
    </citation>
    <scope>NUCLEOTIDE SEQUENCE [LARGE SCALE GENOMIC DNA]</scope>
    <source>
        <strain evidence="3">ATCC BAA-916 / DSM 44818 / CNB-440</strain>
    </source>
</reference>
<dbReference type="KEGG" id="stp:Strop_3407"/>
<dbReference type="HOGENOM" id="CLU_027862_0_0_11"/>
<gene>
    <name evidence="2" type="ordered locus">Strop_3407</name>
</gene>
<dbReference type="PATRIC" id="fig|369723.5.peg.3512"/>
<keyword evidence="3" id="KW-1185">Reference proteome</keyword>
<dbReference type="eggNOG" id="COG3210">
    <property type="taxonomic scope" value="Bacteria"/>
</dbReference>
<evidence type="ECO:0008006" key="4">
    <source>
        <dbReference type="Google" id="ProtNLM"/>
    </source>
</evidence>
<dbReference type="STRING" id="369723.Strop_3407"/>
<proteinExistence type="predicted"/>